<dbReference type="InterPro" id="IPR050361">
    <property type="entry name" value="MPP/UQCRC_Complex"/>
</dbReference>
<dbReference type="GO" id="GO:0008237">
    <property type="term" value="F:metallopeptidase activity"/>
    <property type="evidence" value="ECO:0007669"/>
    <property type="project" value="UniProtKB-KW"/>
</dbReference>
<reference evidence="5" key="1">
    <citation type="submission" date="2023-08" db="EMBL/GenBank/DDBJ databases">
        <title>Draft sequence of the Babesia gibsoni genome.</title>
        <authorList>
            <person name="Yamagishi J.Y."/>
            <person name="Xuan X.X."/>
        </authorList>
    </citation>
    <scope>NUCLEOTIDE SEQUENCE</scope>
    <source>
        <strain evidence="5">Azabu</strain>
    </source>
</reference>
<proteinExistence type="inferred from homology"/>
<dbReference type="InterPro" id="IPR011249">
    <property type="entry name" value="Metalloenz_LuxS/M16"/>
</dbReference>
<gene>
    <name evidence="5" type="ORF">BgAZ_107230</name>
</gene>
<comment type="function">
    <text evidence="1">Substrate recognition and binding subunit of the essential mitochondrial processing protease (MPP), which cleaves the mitochondrial sequence off newly imported precursors proteins.</text>
</comment>
<feature type="domain" description="Peptidase M16 C-terminal" evidence="4">
    <location>
        <begin position="267"/>
        <end position="448"/>
    </location>
</feature>
<dbReference type="Pfam" id="PF00675">
    <property type="entry name" value="Peptidase_M16"/>
    <property type="match status" value="1"/>
</dbReference>
<protein>
    <submittedName>
        <fullName evidence="5">Metalloprotease</fullName>
    </submittedName>
</protein>
<dbReference type="AlphaFoldDB" id="A0AAD8PGJ6"/>
<dbReference type="Proteomes" id="UP001230268">
    <property type="component" value="Unassembled WGS sequence"/>
</dbReference>
<keyword evidence="5" id="KW-0645">Protease</keyword>
<comment type="caution">
    <text evidence="5">The sequence shown here is derived from an EMBL/GenBank/DDBJ whole genome shotgun (WGS) entry which is preliminary data.</text>
</comment>
<evidence type="ECO:0000259" key="3">
    <source>
        <dbReference type="Pfam" id="PF00675"/>
    </source>
</evidence>
<organism evidence="5 6">
    <name type="scientific">Babesia gibsoni</name>
    <dbReference type="NCBI Taxonomy" id="33632"/>
    <lineage>
        <taxon>Eukaryota</taxon>
        <taxon>Sar</taxon>
        <taxon>Alveolata</taxon>
        <taxon>Apicomplexa</taxon>
        <taxon>Aconoidasida</taxon>
        <taxon>Piroplasmida</taxon>
        <taxon>Babesiidae</taxon>
        <taxon>Babesia</taxon>
    </lineage>
</organism>
<dbReference type="PANTHER" id="PTHR11851">
    <property type="entry name" value="METALLOPROTEASE"/>
    <property type="match status" value="1"/>
</dbReference>
<dbReference type="InterPro" id="IPR011765">
    <property type="entry name" value="Pept_M16_N"/>
</dbReference>
<dbReference type="EMBL" id="JAVEPI010000001">
    <property type="protein sequence ID" value="KAK1444817.1"/>
    <property type="molecule type" value="Genomic_DNA"/>
</dbReference>
<dbReference type="PANTHER" id="PTHR11851:SF49">
    <property type="entry name" value="MITOCHONDRIAL-PROCESSING PEPTIDASE SUBUNIT ALPHA"/>
    <property type="match status" value="1"/>
</dbReference>
<keyword evidence="5" id="KW-0482">Metalloprotease</keyword>
<evidence type="ECO:0000313" key="5">
    <source>
        <dbReference type="EMBL" id="KAK1444817.1"/>
    </source>
</evidence>
<name>A0AAD8PGJ6_BABGI</name>
<sequence>MLLSHVRSLRLSRLALQRRLMSTGAGGSAEISNILKKAPPTFVDVPFVEENMEDVMAEVPEFKYYYIGRGDGEDNPFRKVPLTQSIYPPGSEGMFEPTDDSVKFAKLQNGLRIASVDKGGMDTMLGLYVGTGSRFEGIDEMGVSSMIENMAFHSTAHLSHLRTMKTVETLGGNASCNAFREHIAYHGECLRKDMPIMLNLLIGNVLFPRFLPWEMKANKERLKDKLKQVQETPDLLITELLHSVAWHNNTLGLPNVCPETSVANYKPEVMRNFMLRHFAPDNCVIVGINTDLGELSKWAMRAYNDYNAIAPVKRDVVKPVYTGGVKYHEDNNPLLHIAVGFETPGGWNTPDIVIFTVLQALLGGGGAFSTGGPGKGMHSRLFLSVLNRHDFVESCMAFSTAYSDTGIFGIYMVAAPHAATKALDVMSKEFKALSTVTPKELERAKNSLKSFLHMSLEHKAVQMEDIARQLLLCNRVLTPEELERAIDSVTAADIKNSVQKMMKSGNPSAVALGNLSFMPHPEDFLKYFKQ</sequence>
<evidence type="ECO:0000256" key="2">
    <source>
        <dbReference type="ARBA" id="ARBA00007261"/>
    </source>
</evidence>
<dbReference type="SUPFAM" id="SSF63411">
    <property type="entry name" value="LuxS/MPP-like metallohydrolase"/>
    <property type="match status" value="2"/>
</dbReference>
<feature type="domain" description="Peptidase M16 N-terminal" evidence="3">
    <location>
        <begin position="118"/>
        <end position="259"/>
    </location>
</feature>
<evidence type="ECO:0000256" key="1">
    <source>
        <dbReference type="ARBA" id="ARBA00002123"/>
    </source>
</evidence>
<dbReference type="InterPro" id="IPR007863">
    <property type="entry name" value="Peptidase_M16_C"/>
</dbReference>
<dbReference type="Pfam" id="PF05193">
    <property type="entry name" value="Peptidase_M16_C"/>
    <property type="match status" value="1"/>
</dbReference>
<evidence type="ECO:0000313" key="6">
    <source>
        <dbReference type="Proteomes" id="UP001230268"/>
    </source>
</evidence>
<keyword evidence="6" id="KW-1185">Reference proteome</keyword>
<dbReference type="GO" id="GO:0005739">
    <property type="term" value="C:mitochondrion"/>
    <property type="evidence" value="ECO:0007669"/>
    <property type="project" value="TreeGrafter"/>
</dbReference>
<keyword evidence="5" id="KW-0378">Hydrolase</keyword>
<dbReference type="GO" id="GO:0046872">
    <property type="term" value="F:metal ion binding"/>
    <property type="evidence" value="ECO:0007669"/>
    <property type="project" value="InterPro"/>
</dbReference>
<dbReference type="Gene3D" id="3.30.830.10">
    <property type="entry name" value="Metalloenzyme, LuxS/M16 peptidase-like"/>
    <property type="match status" value="2"/>
</dbReference>
<accession>A0AAD8PGJ6</accession>
<evidence type="ECO:0000259" key="4">
    <source>
        <dbReference type="Pfam" id="PF05193"/>
    </source>
</evidence>
<comment type="similarity">
    <text evidence="2">Belongs to the peptidase M16 family.</text>
</comment>